<dbReference type="CDD" id="cd22973">
    <property type="entry name" value="DD_CATIP"/>
    <property type="match status" value="1"/>
</dbReference>
<dbReference type="OrthoDB" id="6334211at2759"/>
<protein>
    <submittedName>
        <fullName evidence="3">Uncharacterized protein LOC113404246</fullName>
    </submittedName>
</protein>
<gene>
    <name evidence="3" type="primary">LOC113404246</name>
</gene>
<dbReference type="OMA" id="ALHFTRH"/>
<evidence type="ECO:0000313" key="3">
    <source>
        <dbReference type="RefSeq" id="XP_026500895.2"/>
    </source>
</evidence>
<feature type="domain" description="Ciliogenesis-associated TTC17-interacting protein N-terminal" evidence="1">
    <location>
        <begin position="490"/>
        <end position="659"/>
    </location>
</feature>
<accession>A0A8B8IUR8</accession>
<evidence type="ECO:0000313" key="2">
    <source>
        <dbReference type="Proteomes" id="UP001652626"/>
    </source>
</evidence>
<dbReference type="Proteomes" id="UP001652626">
    <property type="component" value="Chromosome 10"/>
</dbReference>
<dbReference type="InterPro" id="IPR047501">
    <property type="entry name" value="DD_CATIP"/>
</dbReference>
<dbReference type="Pfam" id="PF21772">
    <property type="entry name" value="CATIP_N"/>
    <property type="match status" value="1"/>
</dbReference>
<dbReference type="RefSeq" id="XP_026500895.2">
    <property type="nucleotide sequence ID" value="XM_026645110.2"/>
</dbReference>
<dbReference type="AlphaFoldDB" id="A0A8B8IUR8"/>
<keyword evidence="2" id="KW-1185">Reference proteome</keyword>
<reference evidence="3" key="1">
    <citation type="submission" date="2025-08" db="UniProtKB">
        <authorList>
            <consortium name="RefSeq"/>
        </authorList>
    </citation>
    <scope>IDENTIFICATION</scope>
    <source>
        <tissue evidence="3">Whole body</tissue>
    </source>
</reference>
<dbReference type="GeneID" id="113404246"/>
<evidence type="ECO:0000259" key="1">
    <source>
        <dbReference type="Pfam" id="PF21772"/>
    </source>
</evidence>
<sequence length="799" mass="90602">MSTLSHISLIDLSKQFKFAIDEETKKKICFDETLVISCAHHEGSYKYESSDSEISCTDSLKTKDSDKKIDHEPNEIKTNFENECEVNKEDVEEDDKDFHFFFFPDCKTKASSKESKASLILVDGFPIINSAALNQPLCTCAVDKAGKCPCHLKVPCLCEAKQRDDCTCIQAQNICVCEEGNPQLVCKCKPSKVCLCDPDHKPQPLCVCAKIDMPCICQTDKYPYPVCVCKCKPNSLQNLTKNQNYTSEGSLIQTENSTIQNQEEATEPCTCQQPKPKSICLCKKGEECTCDQNMCICDVLPTCVCEADGKLICENNESKTVCKCEVKAECTCYDKSPDNCDCFPKPNLCTCGNPENCVCFSTCECTDPCLCDTIPDTRPECTCDENRKDIADGYVCTCPPEKEDDRKLKKVRAGKHDHRWCHDVDPKHTFFGYAYGRHNKISYKEQDKEKLKILGLYDEIKQDEICEIHKTTVPVFKKKVQKPSIDCCSAVGGISFSVETLGEDKDKFLVQVVSHASKQGAKIGSKLVSILDCNLHILEENRAEHITKKNLTKEHRSYMTICESGYYNKVTRICGDKHFVKRLYHSFEAARNFLLEGANVVLLRYFGISRFCGHVKTDTVLINGTICESIYVCLGVSQAIVNGKPLFVVKVERHIIEPSGFIHQTLTILTLRGYMVSHEWADSSYIFHINPLLQVVPERDEIESHEPLREKWRSDLQLLSAYLDFKSTRTSEGGRYVTENGELTGIIRDYLQTLLLLRPHDALHFTRHYFGSALSALDLPHDEYFDPCTKHVRYYFFEE</sequence>
<dbReference type="InterPro" id="IPR048777">
    <property type="entry name" value="CATIP_N"/>
</dbReference>
<name>A0A8B8IUR8_VANTA</name>
<dbReference type="PANTHER" id="PTHR15505:SF4">
    <property type="entry name" value="RIIA DOMAIN-CONTAINING PROTEIN 1"/>
    <property type="match status" value="1"/>
</dbReference>
<proteinExistence type="predicted"/>
<organism evidence="2 3">
    <name type="scientific">Vanessa tameamea</name>
    <name type="common">Kamehameha butterfly</name>
    <dbReference type="NCBI Taxonomy" id="334116"/>
    <lineage>
        <taxon>Eukaryota</taxon>
        <taxon>Metazoa</taxon>
        <taxon>Ecdysozoa</taxon>
        <taxon>Arthropoda</taxon>
        <taxon>Hexapoda</taxon>
        <taxon>Insecta</taxon>
        <taxon>Pterygota</taxon>
        <taxon>Neoptera</taxon>
        <taxon>Endopterygota</taxon>
        <taxon>Lepidoptera</taxon>
        <taxon>Glossata</taxon>
        <taxon>Ditrysia</taxon>
        <taxon>Papilionoidea</taxon>
        <taxon>Nymphalidae</taxon>
        <taxon>Nymphalinae</taxon>
        <taxon>Vanessa</taxon>
    </lineage>
</organism>
<dbReference type="PANTHER" id="PTHR15505">
    <property type="entry name" value="RIIA DOMAIN-CONTAINING PROTEIN 1"/>
    <property type="match status" value="1"/>
</dbReference>